<reference evidence="2" key="1">
    <citation type="journal article" date="2023" name="Front. Plant Sci.">
        <title>Chromosomal-level genome assembly of Melastoma candidum provides insights into trichome evolution.</title>
        <authorList>
            <person name="Zhong Y."/>
            <person name="Wu W."/>
            <person name="Sun C."/>
            <person name="Zou P."/>
            <person name="Liu Y."/>
            <person name="Dai S."/>
            <person name="Zhou R."/>
        </authorList>
    </citation>
    <scope>NUCLEOTIDE SEQUENCE [LARGE SCALE GENOMIC DNA]</scope>
</reference>
<protein>
    <submittedName>
        <fullName evidence="1">Uncharacterized protein</fullName>
    </submittedName>
</protein>
<evidence type="ECO:0000313" key="1">
    <source>
        <dbReference type="EMBL" id="KAI4379177.1"/>
    </source>
</evidence>
<accession>A0ACB9RTB2</accession>
<proteinExistence type="predicted"/>
<keyword evidence="2" id="KW-1185">Reference proteome</keyword>
<dbReference type="EMBL" id="CM042882">
    <property type="protein sequence ID" value="KAI4379177.1"/>
    <property type="molecule type" value="Genomic_DNA"/>
</dbReference>
<organism evidence="1 2">
    <name type="scientific">Melastoma candidum</name>
    <dbReference type="NCBI Taxonomy" id="119954"/>
    <lineage>
        <taxon>Eukaryota</taxon>
        <taxon>Viridiplantae</taxon>
        <taxon>Streptophyta</taxon>
        <taxon>Embryophyta</taxon>
        <taxon>Tracheophyta</taxon>
        <taxon>Spermatophyta</taxon>
        <taxon>Magnoliopsida</taxon>
        <taxon>eudicotyledons</taxon>
        <taxon>Gunneridae</taxon>
        <taxon>Pentapetalae</taxon>
        <taxon>rosids</taxon>
        <taxon>malvids</taxon>
        <taxon>Myrtales</taxon>
        <taxon>Melastomataceae</taxon>
        <taxon>Melastomatoideae</taxon>
        <taxon>Melastomateae</taxon>
        <taxon>Melastoma</taxon>
    </lineage>
</organism>
<name>A0ACB9RTB2_9MYRT</name>
<gene>
    <name evidence="1" type="ORF">MLD38_005507</name>
</gene>
<comment type="caution">
    <text evidence="1">The sequence shown here is derived from an EMBL/GenBank/DDBJ whole genome shotgun (WGS) entry which is preliminary data.</text>
</comment>
<sequence>METPAASIDQDQQWVLNCLSASLDPNRDVRSFAEASLSQASSQPGFGCVLAKIAANKHLSIVLLHYFKLCPRVPVASTSFVSGVLLKQYIKKHWQEGEDSFEYPAISEQEKEVIREFLLLSLDDNHRKVCTAMSMAIAAIAVYDWPQDWPHLLPELLNLMGDQSNMTRVQGALRCLALLCGDLDDSVVPRLVPVLFPTLHTIVSSPQIYKKHLRAKALSIVYSCVSVLGTMSGVYETETSGLIKPMLKSWMGQFAIALGEPVPDEDPDDWSLRMEVLKCLNQFVQNFHNVIDEELLAVVVGPLWQTCVSSLQVYVQLSIQGTEDFHEGHYDSDGTEKSLESFVIQLFEFLLTLVGSAKFKKVIVKNVKELVYYTIGFLQVTAQQMHSWLMDVNEFVANEDDLTYSCRVSGALLLEEIATSCGRKGIDAIIESAKARFSESQNERRVGSVDWWRMREATLFALCSVADHLFEDGDLEREIGKTGSLIEQLVTEDIGTGMQEFPFLHARIFVAVAKFSSVIRLELINNFLGAAVRALSLDLPPPVKVGACHAVSRLLPQASHTIILPHMTEMFKSLTELLSQASGETLHLILDTIRAAIVSGFKASTQLESAISPLILDLWMSNISDPFVSSEAIEVLQAIKDSPGCIHPLVSRILPFVVPVLNEPGHQPDGLVAGSLDLLSMLLKNVPVDVMKRIYDTCFNSVVRVILQSEDHAEMQNATECLALLVSGGRTELLDWGGDSGFTMRCLLDIASRLLDPELESSGSLFVGQYILQLILHLPHQMAPHIRDLAAALVRRMQSAEIAGLRSSLLLIFAKLVHMSVPRIERFIDMLMTIPANSYDNAFSYVMSEWTKQQGEIQGLYQIKVTTTALALLLSSMHPELGRINVQGYLIQTAPGIITRSKAKSTPEQWSSLPLPAKILSLLAEALIEIEEQVLDGDDEVDSDWEEVEEGMDRDILSATAAASSGRPGHDQLQAMARVADEEDDEDDLSGVGDPLNEVNLANYLADFLSDFSRSYRDLLNNLCQYLTPAHRDAIRRVVSR</sequence>
<dbReference type="Proteomes" id="UP001057402">
    <property type="component" value="Chromosome 3"/>
</dbReference>
<evidence type="ECO:0000313" key="2">
    <source>
        <dbReference type="Proteomes" id="UP001057402"/>
    </source>
</evidence>